<reference evidence="1" key="1">
    <citation type="journal article" date="2015" name="Nature">
        <title>Complex archaea that bridge the gap between prokaryotes and eukaryotes.</title>
        <authorList>
            <person name="Spang A."/>
            <person name="Saw J.H."/>
            <person name="Jorgensen S.L."/>
            <person name="Zaremba-Niedzwiedzka K."/>
            <person name="Martijn J."/>
            <person name="Lind A.E."/>
            <person name="van Eijk R."/>
            <person name="Schleper C."/>
            <person name="Guy L."/>
            <person name="Ettema T.J."/>
        </authorList>
    </citation>
    <scope>NUCLEOTIDE SEQUENCE</scope>
</reference>
<protein>
    <submittedName>
        <fullName evidence="1">Uncharacterized protein</fullName>
    </submittedName>
</protein>
<accession>A0A0F8XGH8</accession>
<name>A0A0F8XGH8_9ZZZZ</name>
<sequence length="54" mass="6218">LKGEEPHMVTVVATRDVDYVMDLKGGRDWVHDVRDSPLEWISAYDGEAWRIATM</sequence>
<comment type="caution">
    <text evidence="1">The sequence shown here is derived from an EMBL/GenBank/DDBJ whole genome shotgun (WGS) entry which is preliminary data.</text>
</comment>
<dbReference type="EMBL" id="LAZR01059212">
    <property type="protein sequence ID" value="KKK68277.1"/>
    <property type="molecule type" value="Genomic_DNA"/>
</dbReference>
<gene>
    <name evidence="1" type="ORF">LCGC14_2945660</name>
</gene>
<feature type="non-terminal residue" evidence="1">
    <location>
        <position position="1"/>
    </location>
</feature>
<evidence type="ECO:0000313" key="1">
    <source>
        <dbReference type="EMBL" id="KKK68277.1"/>
    </source>
</evidence>
<proteinExistence type="predicted"/>
<organism evidence="1">
    <name type="scientific">marine sediment metagenome</name>
    <dbReference type="NCBI Taxonomy" id="412755"/>
    <lineage>
        <taxon>unclassified sequences</taxon>
        <taxon>metagenomes</taxon>
        <taxon>ecological metagenomes</taxon>
    </lineage>
</organism>
<dbReference type="AlphaFoldDB" id="A0A0F8XGH8"/>